<feature type="region of interest" description="Disordered" evidence="1">
    <location>
        <begin position="319"/>
        <end position="341"/>
    </location>
</feature>
<dbReference type="KEGG" id="msv:Mesil_0302"/>
<reference evidence="2 3" key="1">
    <citation type="journal article" date="2010" name="Stand. Genomic Sci.">
        <title>Complete genome sequence of Meiothermus silvanus type strain (VI-R2).</title>
        <authorList>
            <person name="Sikorski J."/>
            <person name="Tindall B.J."/>
            <person name="Lowry S."/>
            <person name="Lucas S."/>
            <person name="Nolan M."/>
            <person name="Copeland A."/>
            <person name="Glavina Del Rio T."/>
            <person name="Tice H."/>
            <person name="Cheng J.F."/>
            <person name="Han C."/>
            <person name="Pitluck S."/>
            <person name="Liolios K."/>
            <person name="Ivanova N."/>
            <person name="Mavromatis K."/>
            <person name="Mikhailova N."/>
            <person name="Pati A."/>
            <person name="Goodwin L."/>
            <person name="Chen A."/>
            <person name="Palaniappan K."/>
            <person name="Land M."/>
            <person name="Hauser L."/>
            <person name="Chang Y.J."/>
            <person name="Jeffries C.D."/>
            <person name="Rohde M."/>
            <person name="Goker M."/>
            <person name="Woyke T."/>
            <person name="Bristow J."/>
            <person name="Eisen J.A."/>
            <person name="Markowitz V."/>
            <person name="Hugenholtz P."/>
            <person name="Kyrpides N.C."/>
            <person name="Klenk H.P."/>
            <person name="Lapidus A."/>
        </authorList>
    </citation>
    <scope>NUCLEOTIDE SEQUENCE [LARGE SCALE GENOMIC DNA]</scope>
    <source>
        <strain evidence="3">ATCC 700542 / DSM 9946 / VI-R2</strain>
    </source>
</reference>
<dbReference type="EMBL" id="CP002042">
    <property type="protein sequence ID" value="ADH62243.1"/>
    <property type="molecule type" value="Genomic_DNA"/>
</dbReference>
<evidence type="ECO:0000313" key="2">
    <source>
        <dbReference type="EMBL" id="ADH62243.1"/>
    </source>
</evidence>
<dbReference type="STRING" id="526227.Mesil_0302"/>
<evidence type="ECO:0000256" key="1">
    <source>
        <dbReference type="SAM" id="MobiDB-lite"/>
    </source>
</evidence>
<dbReference type="Proteomes" id="UP000001916">
    <property type="component" value="Chromosome"/>
</dbReference>
<name>D7BHK5_ALLS1</name>
<organism evidence="2 3">
    <name type="scientific">Allomeiothermus silvanus (strain ATCC 700542 / DSM 9946 / NBRC 106475 / NCIMB 13440 / VI-R2)</name>
    <name type="common">Thermus silvanus</name>
    <dbReference type="NCBI Taxonomy" id="526227"/>
    <lineage>
        <taxon>Bacteria</taxon>
        <taxon>Thermotogati</taxon>
        <taxon>Deinococcota</taxon>
        <taxon>Deinococci</taxon>
        <taxon>Thermales</taxon>
        <taxon>Thermaceae</taxon>
        <taxon>Allomeiothermus</taxon>
    </lineage>
</organism>
<dbReference type="RefSeq" id="WP_013156850.1">
    <property type="nucleotide sequence ID" value="NC_014212.1"/>
</dbReference>
<proteinExistence type="predicted"/>
<dbReference type="AlphaFoldDB" id="D7BHK5"/>
<protein>
    <submittedName>
        <fullName evidence="2">Uncharacterized protein</fullName>
    </submittedName>
</protein>
<keyword evidence="3" id="KW-1185">Reference proteome</keyword>
<dbReference type="HOGENOM" id="CLU_602450_0_0_0"/>
<feature type="region of interest" description="Disordered" evidence="1">
    <location>
        <begin position="431"/>
        <end position="454"/>
    </location>
</feature>
<accession>D7BHK5</accession>
<evidence type="ECO:0000313" key="3">
    <source>
        <dbReference type="Proteomes" id="UP000001916"/>
    </source>
</evidence>
<sequence>MKPSRVVAFARKIRIMGRAGYVLKPSPTNPHVKRWQRADVQDAALIDEKTASTLQSIHVQRSSYNPKRHITEAMLDLPRRMGKMLSFDRIATLARHQTDGLDRHGALEPIKQLIERKVTTGGQLGADHLLVMEELLRERDRHPLMVDSFSADYNDFPRWAEQTREWVRRNGGAIVGAVPRTSAFDWDPAWGPPPSRSGLGIGKEGTLLIAPPRNRAAEFARLYAQAAKKDYVADGLKAELDELLRTGRDPQRTKYLLELTEGLVYDDPEFDWRGELNKRYHADRYRREPGRWLAEEAWHDPDGRPLLLRRARRRPRDFRGAGNRHLLQGQPHRRGRPLSGPRFRRPGADRLYWGHEAMGRTAVRAAARALPRQGPRRIRHGRDPLEAGGLRRGAAVAARLRLGLPRPLQGRGWRLGRVALPVPERQGLPRKRALPAHPRGHAARLGQGAPGIAV</sequence>
<gene>
    <name evidence="2" type="ordered locus">Mesil_0302</name>
</gene>
<feature type="compositionally biased region" description="Basic residues" evidence="1">
    <location>
        <begin position="431"/>
        <end position="442"/>
    </location>
</feature>